<gene>
    <name evidence="2" type="ORF">GGP41_005189</name>
</gene>
<accession>A0A8H5ZI82</accession>
<evidence type="ECO:0000313" key="2">
    <source>
        <dbReference type="EMBL" id="KAF5849762.1"/>
    </source>
</evidence>
<feature type="compositionally biased region" description="Polar residues" evidence="1">
    <location>
        <begin position="111"/>
        <end position="156"/>
    </location>
</feature>
<feature type="compositionally biased region" description="Basic residues" evidence="1">
    <location>
        <begin position="40"/>
        <end position="50"/>
    </location>
</feature>
<reference evidence="2" key="1">
    <citation type="submission" date="2019-11" db="EMBL/GenBank/DDBJ databases">
        <title>Bipolaris sorokiniana Genome sequencing.</title>
        <authorList>
            <person name="Wang H."/>
        </authorList>
    </citation>
    <scope>NUCLEOTIDE SEQUENCE</scope>
</reference>
<feature type="region of interest" description="Disordered" evidence="1">
    <location>
        <begin position="99"/>
        <end position="201"/>
    </location>
</feature>
<dbReference type="EMBL" id="WNKQ01000008">
    <property type="protein sequence ID" value="KAF5849762.1"/>
    <property type="molecule type" value="Genomic_DNA"/>
</dbReference>
<evidence type="ECO:0000256" key="1">
    <source>
        <dbReference type="SAM" id="MobiDB-lite"/>
    </source>
</evidence>
<feature type="compositionally biased region" description="Low complexity" evidence="1">
    <location>
        <begin position="99"/>
        <end position="110"/>
    </location>
</feature>
<proteinExistence type="predicted"/>
<name>A0A8H5ZI82_COCSA</name>
<feature type="compositionally biased region" description="Low complexity" evidence="1">
    <location>
        <begin position="1"/>
        <end position="15"/>
    </location>
</feature>
<organism evidence="2 3">
    <name type="scientific">Cochliobolus sativus</name>
    <name type="common">Common root rot and spot blotch fungus</name>
    <name type="synonym">Bipolaris sorokiniana</name>
    <dbReference type="NCBI Taxonomy" id="45130"/>
    <lineage>
        <taxon>Eukaryota</taxon>
        <taxon>Fungi</taxon>
        <taxon>Dikarya</taxon>
        <taxon>Ascomycota</taxon>
        <taxon>Pezizomycotina</taxon>
        <taxon>Dothideomycetes</taxon>
        <taxon>Pleosporomycetidae</taxon>
        <taxon>Pleosporales</taxon>
        <taxon>Pleosporineae</taxon>
        <taxon>Pleosporaceae</taxon>
        <taxon>Bipolaris</taxon>
    </lineage>
</organism>
<sequence length="221" mass="23539">MSAALTAPANNNTTTIAMGNKGEPTALDSRSPKGNSSIRRLLHFLKHATKNRQTDTYSLKSKASDLPSVPSTPQSSSTEGKTMSTRFNADEFRMRAQLSNTSSTVPPNSNLVAASESTRQALSSVPENAASKNGPQASSQTSVAPSSADTPSASKSQKSRKSHKPTMITPELMQQIQISNKKRSGGALRDNGELRRKNLGTATVTNRAKAVVASPLRWSEE</sequence>
<dbReference type="AlphaFoldDB" id="A0A8H5ZI82"/>
<protein>
    <submittedName>
        <fullName evidence="2">Uncharacterized protein</fullName>
    </submittedName>
</protein>
<evidence type="ECO:0000313" key="3">
    <source>
        <dbReference type="Proteomes" id="UP000624244"/>
    </source>
</evidence>
<dbReference type="Proteomes" id="UP000624244">
    <property type="component" value="Unassembled WGS sequence"/>
</dbReference>
<feature type="region of interest" description="Disordered" evidence="1">
    <location>
        <begin position="1"/>
        <end position="83"/>
    </location>
</feature>
<comment type="caution">
    <text evidence="2">The sequence shown here is derived from an EMBL/GenBank/DDBJ whole genome shotgun (WGS) entry which is preliminary data.</text>
</comment>
<feature type="compositionally biased region" description="Low complexity" evidence="1">
    <location>
        <begin position="67"/>
        <end position="78"/>
    </location>
</feature>